<dbReference type="InParanoid" id="B9TFD8"/>
<dbReference type="eggNOG" id="ENOG502SISJ">
    <property type="taxonomic scope" value="Eukaryota"/>
</dbReference>
<feature type="transmembrane region" description="Helical" evidence="2">
    <location>
        <begin position="20"/>
        <end position="46"/>
    </location>
</feature>
<evidence type="ECO:0000256" key="1">
    <source>
        <dbReference type="ARBA" id="ARBA00004141"/>
    </source>
</evidence>
<feature type="domain" description="Major facilitator superfamily (MFS) profile" evidence="3">
    <location>
        <begin position="18"/>
        <end position="137"/>
    </location>
</feature>
<dbReference type="GO" id="GO:0016020">
    <property type="term" value="C:membrane"/>
    <property type="evidence" value="ECO:0007669"/>
    <property type="project" value="UniProtKB-SubCell"/>
</dbReference>
<protein>
    <recommendedName>
        <fullName evidence="3">Major facilitator superfamily (MFS) profile domain-containing protein</fullName>
    </recommendedName>
</protein>
<evidence type="ECO:0000256" key="2">
    <source>
        <dbReference type="SAM" id="Phobius"/>
    </source>
</evidence>
<keyword evidence="5" id="KW-1185">Reference proteome</keyword>
<keyword evidence="2" id="KW-1133">Transmembrane helix</keyword>
<dbReference type="PROSITE" id="PS50850">
    <property type="entry name" value="MFS"/>
    <property type="match status" value="1"/>
</dbReference>
<proteinExistence type="predicted"/>
<keyword evidence="2" id="KW-0812">Transmembrane</keyword>
<keyword evidence="2" id="KW-0472">Membrane</keyword>
<dbReference type="GO" id="GO:0022857">
    <property type="term" value="F:transmembrane transporter activity"/>
    <property type="evidence" value="ECO:0007669"/>
    <property type="project" value="InterPro"/>
</dbReference>
<evidence type="ECO:0000259" key="3">
    <source>
        <dbReference type="PROSITE" id="PS50850"/>
    </source>
</evidence>
<name>B9TFD8_RICCO</name>
<reference evidence="5" key="1">
    <citation type="journal article" date="2010" name="Nat. Biotechnol.">
        <title>Draft genome sequence of the oilseed species Ricinus communis.</title>
        <authorList>
            <person name="Chan A.P."/>
            <person name="Crabtree J."/>
            <person name="Zhao Q."/>
            <person name="Lorenzi H."/>
            <person name="Orvis J."/>
            <person name="Puiu D."/>
            <person name="Melake-Berhan A."/>
            <person name="Jones K.M."/>
            <person name="Redman J."/>
            <person name="Chen G."/>
            <person name="Cahoon E.B."/>
            <person name="Gedil M."/>
            <person name="Stanke M."/>
            <person name="Haas B.J."/>
            <person name="Wortman J.R."/>
            <person name="Fraser-Liggett C.M."/>
            <person name="Ravel J."/>
            <person name="Rabinowicz P.D."/>
        </authorList>
    </citation>
    <scope>NUCLEOTIDE SEQUENCE [LARGE SCALE GENOMIC DNA]</scope>
    <source>
        <strain evidence="5">cv. Hale</strain>
    </source>
</reference>
<comment type="subcellular location">
    <subcellularLocation>
        <location evidence="1">Membrane</location>
        <topology evidence="1">Multi-pass membrane protein</topology>
    </subcellularLocation>
</comment>
<dbReference type="InterPro" id="IPR020846">
    <property type="entry name" value="MFS_dom"/>
</dbReference>
<feature type="transmembrane region" description="Helical" evidence="2">
    <location>
        <begin position="52"/>
        <end position="75"/>
    </location>
</feature>
<accession>B9TFD8</accession>
<evidence type="ECO:0000313" key="5">
    <source>
        <dbReference type="Proteomes" id="UP000008311"/>
    </source>
</evidence>
<dbReference type="Gene3D" id="1.20.1250.20">
    <property type="entry name" value="MFS general substrate transporter like domains"/>
    <property type="match status" value="1"/>
</dbReference>
<dbReference type="EMBL" id="EQ979727">
    <property type="protein sequence ID" value="EEF25425.1"/>
    <property type="molecule type" value="Genomic_DNA"/>
</dbReference>
<gene>
    <name evidence="4" type="ORF">RCOM_1891030</name>
</gene>
<evidence type="ECO:0000313" key="4">
    <source>
        <dbReference type="EMBL" id="EEF25425.1"/>
    </source>
</evidence>
<dbReference type="PANTHER" id="PTHR23520">
    <property type="entry name" value="TRANSPORTER, PUTATIVE (AFU_ORTHOLOGUE AFUA_3G04000)-RELATED"/>
    <property type="match status" value="1"/>
</dbReference>
<dbReference type="Proteomes" id="UP000008311">
    <property type="component" value="Unassembled WGS sequence"/>
</dbReference>
<organism evidence="4 5">
    <name type="scientific">Ricinus communis</name>
    <name type="common">Castor bean</name>
    <dbReference type="NCBI Taxonomy" id="3988"/>
    <lineage>
        <taxon>Eukaryota</taxon>
        <taxon>Viridiplantae</taxon>
        <taxon>Streptophyta</taxon>
        <taxon>Embryophyta</taxon>
        <taxon>Tracheophyta</taxon>
        <taxon>Spermatophyta</taxon>
        <taxon>Magnoliopsida</taxon>
        <taxon>eudicotyledons</taxon>
        <taxon>Gunneridae</taxon>
        <taxon>Pentapetalae</taxon>
        <taxon>rosids</taxon>
        <taxon>fabids</taxon>
        <taxon>Malpighiales</taxon>
        <taxon>Euphorbiaceae</taxon>
        <taxon>Acalyphoideae</taxon>
        <taxon>Acalypheae</taxon>
        <taxon>Ricinus</taxon>
    </lineage>
</organism>
<sequence length="137" mass="14130">MGIVTRPALFLPEGVERSALILLIARGLRGVCDGFIAVLLPGYLLALGFGQLAVGLVSTTTLFGSAFATVLVGVIGDRFASRGLLRFAAALMFATGLAFAGLSSLLPLLIVAFVGTLNPSSGDVSLFLPLEHARLAE</sequence>
<dbReference type="AlphaFoldDB" id="B9TFD8"/>
<feature type="transmembrane region" description="Helical" evidence="2">
    <location>
        <begin position="87"/>
        <end position="114"/>
    </location>
</feature>
<dbReference type="SUPFAM" id="SSF103473">
    <property type="entry name" value="MFS general substrate transporter"/>
    <property type="match status" value="1"/>
</dbReference>
<feature type="non-terminal residue" evidence="4">
    <location>
        <position position="137"/>
    </location>
</feature>
<dbReference type="PANTHER" id="PTHR23520:SF5">
    <property type="entry name" value="TRANSPORTER, PUTATIVE (AFU_ORTHOLOGUE AFUA_3G04000)-RELATED"/>
    <property type="match status" value="1"/>
</dbReference>
<dbReference type="InterPro" id="IPR036259">
    <property type="entry name" value="MFS_trans_sf"/>
</dbReference>